<evidence type="ECO:0000256" key="2">
    <source>
        <dbReference type="ARBA" id="ARBA00043942"/>
    </source>
</evidence>
<evidence type="ECO:0000256" key="1">
    <source>
        <dbReference type="ARBA" id="ARBA00006412"/>
    </source>
</evidence>
<feature type="compositionally biased region" description="Basic and acidic residues" evidence="5">
    <location>
        <begin position="43"/>
        <end position="52"/>
    </location>
</feature>
<comment type="caution">
    <text evidence="6">The sequence shown here is derived from an EMBL/GenBank/DDBJ whole genome shotgun (WGS) entry which is preliminary data.</text>
</comment>
<reference evidence="6" key="1">
    <citation type="submission" date="2021-01" db="EMBL/GenBank/DDBJ databases">
        <authorList>
            <person name="Li R."/>
            <person name="Bekaert M."/>
        </authorList>
    </citation>
    <scope>NUCLEOTIDE SEQUENCE</scope>
    <source>
        <strain evidence="6">Farmed</strain>
    </source>
</reference>
<sequence>MFTKVKKIADDEQKNYISELSEKLESQYPTNTTKNAPDSSEENGARQLEKLESQYPTNTTKNAPDSSEENGARQLEKLESQYPTNTTKNAPDSSEENGASCSSLIPDALPPSHQPHLDKQAVGYQGRQLYNNNNNNNNNNKDVTHTMQKDFYFMGLSENKKFQGISCQNLQFGNNNVMHVHSGENKEKTQKKKIPEEQLKVYLNSTKQLSKNYLQEIAKHLGKGWRSIGRYLVACGKLNMAAPKDDGKTKENENKLTDLPVDIWMLRPCEIYHDEYKECTSTKGRFQQYYVFGNYLDCSKWKQDSENCFKFRETRSVDVLQKILDNEKDRRQIRIKNAQANDIWEYRSSPPEDWTKPLPEWEKARKNTVLSKVQLVKEKSGTFTGTSDTLSSCVIL</sequence>
<comment type="subcellular location">
    <subcellularLocation>
        <location evidence="2">Synaptic cleft</location>
    </subcellularLocation>
</comment>
<evidence type="ECO:0000256" key="3">
    <source>
        <dbReference type="ARBA" id="ARBA00044072"/>
    </source>
</evidence>
<name>A0A812EP08_ACAPH</name>
<evidence type="ECO:0000256" key="4">
    <source>
        <dbReference type="ARBA" id="ARBA00044235"/>
    </source>
</evidence>
<dbReference type="AlphaFoldDB" id="A0A812EP08"/>
<organism evidence="6 7">
    <name type="scientific">Acanthosepion pharaonis</name>
    <name type="common">Pharaoh cuttlefish</name>
    <name type="synonym">Sepia pharaonis</name>
    <dbReference type="NCBI Taxonomy" id="158019"/>
    <lineage>
        <taxon>Eukaryota</taxon>
        <taxon>Metazoa</taxon>
        <taxon>Spiralia</taxon>
        <taxon>Lophotrochozoa</taxon>
        <taxon>Mollusca</taxon>
        <taxon>Cephalopoda</taxon>
        <taxon>Coleoidea</taxon>
        <taxon>Decapodiformes</taxon>
        <taxon>Sepiida</taxon>
        <taxon>Sepiina</taxon>
        <taxon>Sepiidae</taxon>
        <taxon>Acanthosepion</taxon>
    </lineage>
</organism>
<dbReference type="EMBL" id="CAHIKZ030005521">
    <property type="protein sequence ID" value="CAE1328145.1"/>
    <property type="molecule type" value="Genomic_DNA"/>
</dbReference>
<feature type="compositionally biased region" description="Polar residues" evidence="5">
    <location>
        <begin position="27"/>
        <end position="38"/>
    </location>
</feature>
<proteinExistence type="inferred from homology"/>
<evidence type="ECO:0000256" key="5">
    <source>
        <dbReference type="SAM" id="MobiDB-lite"/>
    </source>
</evidence>
<feature type="compositionally biased region" description="Polar residues" evidence="5">
    <location>
        <begin position="54"/>
        <end position="65"/>
    </location>
</feature>
<evidence type="ECO:0000313" key="6">
    <source>
        <dbReference type="EMBL" id="CAE1328145.1"/>
    </source>
</evidence>
<dbReference type="PANTHER" id="PTHR28052">
    <property type="entry name" value="UPF0545 PROTEIN C22ORF39"/>
    <property type="match status" value="1"/>
</dbReference>
<accession>A0A812EP08</accession>
<protein>
    <recommendedName>
        <fullName evidence="3">Synaptic plasticity regulator PANTS</fullName>
    </recommendedName>
    <alternativeName>
        <fullName evidence="4">Plasticity-associated neural transcript short</fullName>
    </alternativeName>
</protein>
<comment type="similarity">
    <text evidence="1">Belongs to the UPF0545 family.</text>
</comment>
<feature type="compositionally biased region" description="Polar residues" evidence="5">
    <location>
        <begin position="81"/>
        <end position="103"/>
    </location>
</feature>
<evidence type="ECO:0000313" key="7">
    <source>
        <dbReference type="Proteomes" id="UP000597762"/>
    </source>
</evidence>
<gene>
    <name evidence="6" type="ORF">SPHA_77724</name>
</gene>
<dbReference type="OrthoDB" id="5946508at2759"/>
<feature type="region of interest" description="Disordered" evidence="5">
    <location>
        <begin position="20"/>
        <end position="118"/>
    </location>
</feature>
<feature type="compositionally biased region" description="Basic and acidic residues" evidence="5">
    <location>
        <begin position="70"/>
        <end position="79"/>
    </location>
</feature>
<dbReference type="Pfam" id="PF11326">
    <property type="entry name" value="PANTS-like"/>
    <property type="match status" value="1"/>
</dbReference>
<dbReference type="Proteomes" id="UP000597762">
    <property type="component" value="Unassembled WGS sequence"/>
</dbReference>
<dbReference type="PANTHER" id="PTHR28052:SF1">
    <property type="entry name" value="UPF0545 PROTEIN C22ORF39"/>
    <property type="match status" value="1"/>
</dbReference>
<keyword evidence="7" id="KW-1185">Reference proteome</keyword>
<dbReference type="InterPro" id="IPR021475">
    <property type="entry name" value="Pants/Emi1-like"/>
</dbReference>
<dbReference type="GO" id="GO:0043083">
    <property type="term" value="C:synaptic cleft"/>
    <property type="evidence" value="ECO:0007669"/>
    <property type="project" value="UniProtKB-SubCell"/>
</dbReference>